<comment type="caution">
    <text evidence="5">The sequence shown here is derived from an EMBL/GenBank/DDBJ whole genome shotgun (WGS) entry which is preliminary data.</text>
</comment>
<evidence type="ECO:0000256" key="3">
    <source>
        <dbReference type="ARBA" id="ARBA00023163"/>
    </source>
</evidence>
<dbReference type="GO" id="GO:0003677">
    <property type="term" value="F:DNA binding"/>
    <property type="evidence" value="ECO:0007669"/>
    <property type="project" value="UniProtKB-KW"/>
</dbReference>
<keyword evidence="1" id="KW-0805">Transcription regulation</keyword>
<dbReference type="PANTHER" id="PTHR44688">
    <property type="entry name" value="DNA-BINDING TRANSCRIPTIONAL ACTIVATOR DEVR_DOSR"/>
    <property type="match status" value="1"/>
</dbReference>
<dbReference type="PRINTS" id="PR00038">
    <property type="entry name" value="HTHLUXR"/>
</dbReference>
<dbReference type="InterPro" id="IPR036388">
    <property type="entry name" value="WH-like_DNA-bd_sf"/>
</dbReference>
<sequence>MESRGERDALDLLMDSLLSALDDGADDSRCAVHAALLRLSHSDACAWNVLHIGDRMASVATYPNSRLDPAMAVMTARRARDHPLLWHHVITGDVAVRSPDELDPDWRSGWVFDFLRSTMGITEQVAVPVRFTAHVRASFALGRDGRPYDTAEREALSRAQRLLRIGSSALELRARVRREIDALLPESTELSSPLSPREREVLTALASGRSRRIVARELGISPRTMDKHVEHINAKLGTASLLEALSATTRSRVAALP</sequence>
<evidence type="ECO:0000313" key="6">
    <source>
        <dbReference type="Proteomes" id="UP000317046"/>
    </source>
</evidence>
<keyword evidence="3" id="KW-0804">Transcription</keyword>
<evidence type="ECO:0000256" key="2">
    <source>
        <dbReference type="ARBA" id="ARBA00023125"/>
    </source>
</evidence>
<reference evidence="5" key="1">
    <citation type="submission" date="2019-06" db="EMBL/GenBank/DDBJ databases">
        <title>Whole genome shotgun sequence of Cellulomonas cellasea NBRC 3753.</title>
        <authorList>
            <person name="Hosoyama A."/>
            <person name="Uohara A."/>
            <person name="Ohji S."/>
            <person name="Ichikawa N."/>
        </authorList>
    </citation>
    <scope>NUCLEOTIDE SEQUENCE [LARGE SCALE GENOMIC DNA]</scope>
    <source>
        <strain evidence="5">NBRC 3753</strain>
    </source>
</reference>
<dbReference type="SUPFAM" id="SSF46894">
    <property type="entry name" value="C-terminal effector domain of the bipartite response regulators"/>
    <property type="match status" value="1"/>
</dbReference>
<dbReference type="EMBL" id="BJLR01000046">
    <property type="protein sequence ID" value="GEA90246.1"/>
    <property type="molecule type" value="Genomic_DNA"/>
</dbReference>
<evidence type="ECO:0000259" key="4">
    <source>
        <dbReference type="PROSITE" id="PS50043"/>
    </source>
</evidence>
<gene>
    <name evidence="5" type="ORF">CCE01nite_41950</name>
</gene>
<dbReference type="PANTHER" id="PTHR44688:SF16">
    <property type="entry name" value="DNA-BINDING TRANSCRIPTIONAL ACTIVATOR DEVR_DOSR"/>
    <property type="match status" value="1"/>
</dbReference>
<name>A0A4Y3L3G0_9CELL</name>
<dbReference type="InterPro" id="IPR016032">
    <property type="entry name" value="Sig_transdc_resp-reg_C-effctor"/>
</dbReference>
<dbReference type="Pfam" id="PF00196">
    <property type="entry name" value="GerE"/>
    <property type="match status" value="1"/>
</dbReference>
<dbReference type="CDD" id="cd06170">
    <property type="entry name" value="LuxR_C_like"/>
    <property type="match status" value="1"/>
</dbReference>
<dbReference type="InterPro" id="IPR000792">
    <property type="entry name" value="Tscrpt_reg_LuxR_C"/>
</dbReference>
<accession>A0A4Y3L3G0</accession>
<keyword evidence="6" id="KW-1185">Reference proteome</keyword>
<protein>
    <recommendedName>
        <fullName evidence="4">HTH luxR-type domain-containing protein</fullName>
    </recommendedName>
</protein>
<dbReference type="Gene3D" id="1.10.10.10">
    <property type="entry name" value="Winged helix-like DNA-binding domain superfamily/Winged helix DNA-binding domain"/>
    <property type="match status" value="1"/>
</dbReference>
<dbReference type="AlphaFoldDB" id="A0A4Y3L3G0"/>
<evidence type="ECO:0000256" key="1">
    <source>
        <dbReference type="ARBA" id="ARBA00023015"/>
    </source>
</evidence>
<keyword evidence="2" id="KW-0238">DNA-binding</keyword>
<dbReference type="Proteomes" id="UP000317046">
    <property type="component" value="Unassembled WGS sequence"/>
</dbReference>
<dbReference type="PROSITE" id="PS50043">
    <property type="entry name" value="HTH_LUXR_2"/>
    <property type="match status" value="1"/>
</dbReference>
<organism evidence="5 6">
    <name type="scientific">Cellulomonas cellasea</name>
    <dbReference type="NCBI Taxonomy" id="43670"/>
    <lineage>
        <taxon>Bacteria</taxon>
        <taxon>Bacillati</taxon>
        <taxon>Actinomycetota</taxon>
        <taxon>Actinomycetes</taxon>
        <taxon>Micrococcales</taxon>
        <taxon>Cellulomonadaceae</taxon>
        <taxon>Cellulomonas</taxon>
    </lineage>
</organism>
<dbReference type="SMART" id="SM00421">
    <property type="entry name" value="HTH_LUXR"/>
    <property type="match status" value="1"/>
</dbReference>
<dbReference type="GO" id="GO:0006355">
    <property type="term" value="P:regulation of DNA-templated transcription"/>
    <property type="evidence" value="ECO:0007669"/>
    <property type="project" value="InterPro"/>
</dbReference>
<evidence type="ECO:0000313" key="5">
    <source>
        <dbReference type="EMBL" id="GEA90246.1"/>
    </source>
</evidence>
<proteinExistence type="predicted"/>
<feature type="domain" description="HTH luxR-type" evidence="4">
    <location>
        <begin position="187"/>
        <end position="252"/>
    </location>
</feature>